<gene>
    <name evidence="18" type="primary">pepN_4</name>
    <name evidence="18" type="ORF">DSM104635_02418</name>
</gene>
<dbReference type="PANTHER" id="PTHR46322:SF1">
    <property type="entry name" value="PUROMYCIN-SENSITIVE AMINOPEPTIDASE"/>
    <property type="match status" value="1"/>
</dbReference>
<comment type="function">
    <text evidence="12">Aminopeptidase N is involved in the degradation of intracellular peptides generated by protein breakdown during normal growth as well as in response to nutrient starvation.</text>
</comment>
<dbReference type="InterPro" id="IPR038438">
    <property type="entry name" value="PepN_Ig-like_sf"/>
</dbReference>
<dbReference type="FunFam" id="2.60.40.1840:FF:000001">
    <property type="entry name" value="Aminopeptidase N"/>
    <property type="match status" value="1"/>
</dbReference>
<keyword evidence="19" id="KW-1185">Reference proteome</keyword>
<keyword evidence="9 18" id="KW-0378">Hydrolase</keyword>
<dbReference type="AlphaFoldDB" id="A0A6I6MQ88"/>
<dbReference type="Gene3D" id="1.25.50.10">
    <property type="entry name" value="Peptidase M1, alanyl aminopeptidase, C-terminal domain"/>
    <property type="match status" value="1"/>
</dbReference>
<dbReference type="FunFam" id="2.60.40.1730:FF:000005">
    <property type="entry name" value="Aminopeptidase N"/>
    <property type="match status" value="1"/>
</dbReference>
<dbReference type="Gene3D" id="2.60.40.1730">
    <property type="entry name" value="tricorn interacting facor f3 domain"/>
    <property type="match status" value="1"/>
</dbReference>
<feature type="domain" description="Peptidase M1 alanyl aminopeptidase C-terminal" evidence="16">
    <location>
        <begin position="556"/>
        <end position="867"/>
    </location>
</feature>
<dbReference type="SUPFAM" id="SSF63737">
    <property type="entry name" value="Leukotriene A4 hydrolase N-terminal domain"/>
    <property type="match status" value="1"/>
</dbReference>
<dbReference type="NCBIfam" id="TIGR02414">
    <property type="entry name" value="pepN_proteo"/>
    <property type="match status" value="1"/>
</dbReference>
<dbReference type="InterPro" id="IPR045357">
    <property type="entry name" value="Aminopeptidase_N-like_N"/>
</dbReference>
<evidence type="ECO:0000256" key="4">
    <source>
        <dbReference type="ARBA" id="ARBA00012564"/>
    </source>
</evidence>
<dbReference type="EMBL" id="CP047045">
    <property type="protein sequence ID" value="QGZ95568.1"/>
    <property type="molecule type" value="Genomic_DNA"/>
</dbReference>
<dbReference type="Gene3D" id="1.10.390.10">
    <property type="entry name" value="Neutral Protease Domain 2"/>
    <property type="match status" value="1"/>
</dbReference>
<evidence type="ECO:0000313" key="19">
    <source>
        <dbReference type="Proteomes" id="UP000431269"/>
    </source>
</evidence>
<keyword evidence="7" id="KW-0645">Protease</keyword>
<feature type="domain" description="Peptidase M1 alanyl aminopeptidase Ig-like fold" evidence="15">
    <location>
        <begin position="447"/>
        <end position="550"/>
    </location>
</feature>
<protein>
    <recommendedName>
        <fullName evidence="5 13">Aminopeptidase N</fullName>
        <ecNumber evidence="4 13">3.4.11.2</ecNumber>
    </recommendedName>
</protein>
<evidence type="ECO:0000256" key="12">
    <source>
        <dbReference type="ARBA" id="ARBA00059739"/>
    </source>
</evidence>
<reference evidence="19" key="1">
    <citation type="submission" date="2019-12" db="EMBL/GenBank/DDBJ databases">
        <title>Complete genome of Terracaulis silvestris 0127_4.</title>
        <authorList>
            <person name="Vieira S."/>
            <person name="Riedel T."/>
            <person name="Sproer C."/>
            <person name="Pascual J."/>
            <person name="Boedeker C."/>
            <person name="Overmann J."/>
        </authorList>
    </citation>
    <scope>NUCLEOTIDE SEQUENCE [LARGE SCALE GENOMIC DNA]</scope>
    <source>
        <strain evidence="19">0127_4</strain>
    </source>
</reference>
<evidence type="ECO:0000259" key="17">
    <source>
        <dbReference type="Pfam" id="PF17900"/>
    </source>
</evidence>
<sequence length="867" mass="96114">MRDAETTTVRLSEYTPPAYLIDEIALVFSLEPEATLVAARSHVRCTGDTPAPLVLNGERLELQSIAIDGALLTTDKYELEPGKLIILDPPVQFRLDIVTRISPATNTHLDGLYMSGGRFCTQCEAEGFRAITYMLDRPDVLARYAVRIEANKAAYPTLLSNGNKTESGDMENGRHFAVWVDPHPKPSYLFALCAGKYESIHDAFVTKGGRNVALGIYVDPGDSERARYAMDALKRSMKWDEDTFQREYDLDVFNIVAVRDFNFGAMENKGLNIFNSSLILADAETATDADFEAIEAVVGHEYFHNWTGNRITCRDWFQLCLKEGLTVYREQEFSADQRSRPVQRIKDVKRLRARQFGEDAGPLAHAVRPSSYQKIDNFYTATVYEKGGEVIRMLKRLIGKDAFERGMQLYFERRDGTASTVEDFIGCFEETAGRKLDDFMRWYDQAGTPALKVHGDYDAAAKTYHLTVSQRTAPTPGQTSKHALPIPLQVGFIAPDGAIIAGKAEGDDIARTEHHLVLNDAQRTFRFSGVLEEPIPTVLRGFSAPVTLDQNLTIKQRLAQIAHDPDPFTRWEAGQAIARGVLLGEAPEAAPALAEALGRELDRAQQDPAFAALALRLPDLNELLLAAEDPDPEALHISRETLRRAIASKLRDRLLPIASTPSETPFSPGADAAGRRSLKAAALDLLAALGPELGETFVTVFDGAQSMTEAMAALDALGASGSDKFDAALTRFYERWRANPLVIDKWFAVQAASPRDNALDRAERLRTHAEFNTRNPNRVRALAAAFAMRNPRAFHERDGGGYRFLAALAQDIDPHNPALAARLLTPFESWKRFDASRQAHARAALEHLAALPTLSKNTREMVERTLA</sequence>
<evidence type="ECO:0000256" key="1">
    <source>
        <dbReference type="ARBA" id="ARBA00000098"/>
    </source>
</evidence>
<evidence type="ECO:0000313" key="18">
    <source>
        <dbReference type="EMBL" id="QGZ95568.1"/>
    </source>
</evidence>
<dbReference type="FunFam" id="3.30.2010.30:FF:000002">
    <property type="entry name" value="Putative aminopeptidase N"/>
    <property type="match status" value="1"/>
</dbReference>
<evidence type="ECO:0000256" key="9">
    <source>
        <dbReference type="ARBA" id="ARBA00022801"/>
    </source>
</evidence>
<dbReference type="PRINTS" id="PR00756">
    <property type="entry name" value="ALADIPTASE"/>
</dbReference>
<dbReference type="InterPro" id="IPR042097">
    <property type="entry name" value="Aminopeptidase_N-like_N_sf"/>
</dbReference>
<dbReference type="RefSeq" id="WP_158766415.1">
    <property type="nucleotide sequence ID" value="NZ_CP047045.1"/>
</dbReference>
<dbReference type="GO" id="GO:0008237">
    <property type="term" value="F:metallopeptidase activity"/>
    <property type="evidence" value="ECO:0007669"/>
    <property type="project" value="UniProtKB-UniRule"/>
</dbReference>
<dbReference type="Pfam" id="PF01433">
    <property type="entry name" value="Peptidase_M1"/>
    <property type="match status" value="1"/>
</dbReference>
<dbReference type="Gene3D" id="3.30.2010.30">
    <property type="match status" value="1"/>
</dbReference>
<dbReference type="Gene3D" id="2.60.40.1840">
    <property type="match status" value="1"/>
</dbReference>
<name>A0A6I6MQ88_9CAUL</name>
<evidence type="ECO:0000259" key="15">
    <source>
        <dbReference type="Pfam" id="PF11940"/>
    </source>
</evidence>
<dbReference type="Pfam" id="PF11940">
    <property type="entry name" value="DUF3458"/>
    <property type="match status" value="1"/>
</dbReference>
<comment type="similarity">
    <text evidence="3">Belongs to the peptidase M1 family.</text>
</comment>
<feature type="domain" description="Peptidase M1 membrane alanine aminopeptidase" evidence="14">
    <location>
        <begin position="228"/>
        <end position="442"/>
    </location>
</feature>
<evidence type="ECO:0000259" key="14">
    <source>
        <dbReference type="Pfam" id="PF01433"/>
    </source>
</evidence>
<dbReference type="Pfam" id="PF17900">
    <property type="entry name" value="Peptidase_M1_N"/>
    <property type="match status" value="1"/>
</dbReference>
<organism evidence="18 19">
    <name type="scientific">Terricaulis silvestris</name>
    <dbReference type="NCBI Taxonomy" id="2686094"/>
    <lineage>
        <taxon>Bacteria</taxon>
        <taxon>Pseudomonadati</taxon>
        <taxon>Pseudomonadota</taxon>
        <taxon>Alphaproteobacteria</taxon>
        <taxon>Caulobacterales</taxon>
        <taxon>Caulobacteraceae</taxon>
        <taxon>Terricaulis</taxon>
    </lineage>
</organism>
<dbReference type="KEGG" id="tsv:DSM104635_02418"/>
<dbReference type="GO" id="GO:0006508">
    <property type="term" value="P:proteolysis"/>
    <property type="evidence" value="ECO:0007669"/>
    <property type="project" value="UniProtKB-UniRule"/>
</dbReference>
<dbReference type="CDD" id="cd09600">
    <property type="entry name" value="M1_APN"/>
    <property type="match status" value="1"/>
</dbReference>
<evidence type="ECO:0000256" key="10">
    <source>
        <dbReference type="ARBA" id="ARBA00022833"/>
    </source>
</evidence>
<dbReference type="Proteomes" id="UP000431269">
    <property type="component" value="Chromosome"/>
</dbReference>
<comment type="catalytic activity">
    <reaction evidence="1">
        <text>Release of an N-terminal amino acid, Xaa-|-Yaa- from a peptide, amide or arylamide. Xaa is preferably Ala, but may be most amino acids including Pro (slow action). When a terminal hydrophobic residue is followed by a prolyl residue, the two may be released as an intact Xaa-Pro dipeptide.</text>
        <dbReference type="EC" id="3.4.11.2"/>
    </reaction>
</comment>
<dbReference type="GO" id="GO:0016285">
    <property type="term" value="F:alanyl aminopeptidase activity"/>
    <property type="evidence" value="ECO:0007669"/>
    <property type="project" value="UniProtKB-EC"/>
</dbReference>
<evidence type="ECO:0000259" key="16">
    <source>
        <dbReference type="Pfam" id="PF17432"/>
    </source>
</evidence>
<evidence type="ECO:0000256" key="5">
    <source>
        <dbReference type="ARBA" id="ARBA00015611"/>
    </source>
</evidence>
<keyword evidence="8" id="KW-0479">Metal-binding</keyword>
<evidence type="ECO:0000256" key="7">
    <source>
        <dbReference type="ARBA" id="ARBA00022670"/>
    </source>
</evidence>
<keyword evidence="6 18" id="KW-0031">Aminopeptidase</keyword>
<dbReference type="GO" id="GO:0008270">
    <property type="term" value="F:zinc ion binding"/>
    <property type="evidence" value="ECO:0007669"/>
    <property type="project" value="InterPro"/>
</dbReference>
<dbReference type="SUPFAM" id="SSF55486">
    <property type="entry name" value="Metalloproteases ('zincins'), catalytic domain"/>
    <property type="match status" value="1"/>
</dbReference>
<evidence type="ECO:0000256" key="6">
    <source>
        <dbReference type="ARBA" id="ARBA00022438"/>
    </source>
</evidence>
<dbReference type="InterPro" id="IPR037144">
    <property type="entry name" value="Peptidase_M1_pepN_C_sf"/>
</dbReference>
<evidence type="ECO:0000256" key="2">
    <source>
        <dbReference type="ARBA" id="ARBA00001947"/>
    </source>
</evidence>
<evidence type="ECO:0000256" key="3">
    <source>
        <dbReference type="ARBA" id="ARBA00010136"/>
    </source>
</evidence>
<dbReference type="InterPro" id="IPR012779">
    <property type="entry name" value="Peptidase_M1_pepN"/>
</dbReference>
<dbReference type="InterPro" id="IPR001930">
    <property type="entry name" value="Peptidase_M1"/>
</dbReference>
<dbReference type="Pfam" id="PF17432">
    <property type="entry name" value="DUF3458_C"/>
    <property type="match status" value="1"/>
</dbReference>
<proteinExistence type="inferred from homology"/>
<keyword evidence="11" id="KW-0482">Metalloprotease</keyword>
<evidence type="ECO:0000256" key="8">
    <source>
        <dbReference type="ARBA" id="ARBA00022723"/>
    </source>
</evidence>
<dbReference type="InterPro" id="IPR035414">
    <property type="entry name" value="Peptidase_M1_pepN_Ig-like"/>
</dbReference>
<evidence type="ECO:0000256" key="13">
    <source>
        <dbReference type="NCBIfam" id="TIGR02414"/>
    </source>
</evidence>
<dbReference type="InterPro" id="IPR014782">
    <property type="entry name" value="Peptidase_M1_dom"/>
</dbReference>
<dbReference type="InterPro" id="IPR027268">
    <property type="entry name" value="Peptidase_M4/M1_CTD_sf"/>
</dbReference>
<dbReference type="PANTHER" id="PTHR46322">
    <property type="entry name" value="PUROMYCIN-SENSITIVE AMINOPEPTIDASE"/>
    <property type="match status" value="1"/>
</dbReference>
<comment type="cofactor">
    <cofactor evidence="2">
        <name>Zn(2+)</name>
        <dbReference type="ChEBI" id="CHEBI:29105"/>
    </cofactor>
</comment>
<keyword evidence="10" id="KW-0862">Zinc</keyword>
<evidence type="ECO:0000256" key="11">
    <source>
        <dbReference type="ARBA" id="ARBA00023049"/>
    </source>
</evidence>
<accession>A0A6I6MQ88</accession>
<dbReference type="InterPro" id="IPR024601">
    <property type="entry name" value="Peptidase_M1_pepN_C"/>
</dbReference>
<dbReference type="EC" id="3.4.11.2" evidence="4 13"/>
<feature type="domain" description="Aminopeptidase N-like N-terminal" evidence="17">
    <location>
        <begin position="88"/>
        <end position="189"/>
    </location>
</feature>